<organism evidence="1 2">
    <name type="scientific">Mya arenaria</name>
    <name type="common">Soft-shell clam</name>
    <dbReference type="NCBI Taxonomy" id="6604"/>
    <lineage>
        <taxon>Eukaryota</taxon>
        <taxon>Metazoa</taxon>
        <taxon>Spiralia</taxon>
        <taxon>Lophotrochozoa</taxon>
        <taxon>Mollusca</taxon>
        <taxon>Bivalvia</taxon>
        <taxon>Autobranchia</taxon>
        <taxon>Heteroconchia</taxon>
        <taxon>Euheterodonta</taxon>
        <taxon>Imparidentia</taxon>
        <taxon>Neoheterodontei</taxon>
        <taxon>Myida</taxon>
        <taxon>Myoidea</taxon>
        <taxon>Myidae</taxon>
        <taxon>Mya</taxon>
    </lineage>
</organism>
<gene>
    <name evidence="1" type="ORF">MAR_004211</name>
</gene>
<keyword evidence="2" id="KW-1185">Reference proteome</keyword>
<evidence type="ECO:0000313" key="2">
    <source>
        <dbReference type="Proteomes" id="UP001164746"/>
    </source>
</evidence>
<dbReference type="Proteomes" id="UP001164746">
    <property type="component" value="Chromosome 9"/>
</dbReference>
<dbReference type="EMBL" id="CP111020">
    <property type="protein sequence ID" value="WAR14106.1"/>
    <property type="molecule type" value="Genomic_DNA"/>
</dbReference>
<accession>A0ABY7EZL9</accession>
<protein>
    <submittedName>
        <fullName evidence="1">Uncharacterized protein</fullName>
    </submittedName>
</protein>
<proteinExistence type="predicted"/>
<sequence>MCLNASTCTYEMTTSDVEQEYLCIAKNIHGSDNGSIIVPVRQRAGQLQMEMPSSKDMPSCEAKTKCVENAAMESLVQRQERSINNLVYADVHVEHLEKSRVGKRACNEEDRREYSAILFDKSCGVKPDSSNDN</sequence>
<name>A0ABY7EZL9_MYAAR</name>
<evidence type="ECO:0000313" key="1">
    <source>
        <dbReference type="EMBL" id="WAR14106.1"/>
    </source>
</evidence>
<reference evidence="1" key="1">
    <citation type="submission" date="2022-11" db="EMBL/GenBank/DDBJ databases">
        <title>Centuries of genome instability and evolution in soft-shell clam transmissible cancer (bioRxiv).</title>
        <authorList>
            <person name="Hart S.F.M."/>
            <person name="Yonemitsu M.A."/>
            <person name="Giersch R.M."/>
            <person name="Beal B.F."/>
            <person name="Arriagada G."/>
            <person name="Davis B.W."/>
            <person name="Ostrander E.A."/>
            <person name="Goff S.P."/>
            <person name="Metzger M.J."/>
        </authorList>
    </citation>
    <scope>NUCLEOTIDE SEQUENCE</scope>
    <source>
        <strain evidence="1">MELC-2E11</strain>
        <tissue evidence="1">Siphon/mantle</tissue>
    </source>
</reference>